<feature type="compositionally biased region" description="Polar residues" evidence="1">
    <location>
        <begin position="77"/>
        <end position="91"/>
    </location>
</feature>
<dbReference type="SUPFAM" id="SSF47565">
    <property type="entry name" value="Insect pheromone/odorant-binding proteins"/>
    <property type="match status" value="1"/>
</dbReference>
<sequence length="91" mass="10009">MNEKGMLEKETVLERAKKIFDDEEELKLLGDYLHSCSHINEEAVSDGEEGCERASLAYKCLTENALQAGLDLHEGNRGNSLGTSTNEGPPQ</sequence>
<gene>
    <name evidence="2" type="ORF">IPOD504_LOCUS3203</name>
</gene>
<proteinExistence type="predicted"/>
<dbReference type="Gene3D" id="1.10.238.20">
    <property type="entry name" value="Pheromone/general odorant binding protein domain"/>
    <property type="match status" value="1"/>
</dbReference>
<accession>A0ABN8HUD2</accession>
<feature type="region of interest" description="Disordered" evidence="1">
    <location>
        <begin position="71"/>
        <end position="91"/>
    </location>
</feature>
<reference evidence="2" key="1">
    <citation type="submission" date="2022-03" db="EMBL/GenBank/DDBJ databases">
        <authorList>
            <person name="Martin H S."/>
        </authorList>
    </citation>
    <scope>NUCLEOTIDE SEQUENCE</scope>
</reference>
<evidence type="ECO:0000256" key="1">
    <source>
        <dbReference type="SAM" id="MobiDB-lite"/>
    </source>
</evidence>
<keyword evidence="3" id="KW-1185">Reference proteome</keyword>
<name>A0ABN8HUD2_9NEOP</name>
<organism evidence="2 3">
    <name type="scientific">Iphiclides podalirius</name>
    <name type="common">scarce swallowtail</name>
    <dbReference type="NCBI Taxonomy" id="110791"/>
    <lineage>
        <taxon>Eukaryota</taxon>
        <taxon>Metazoa</taxon>
        <taxon>Ecdysozoa</taxon>
        <taxon>Arthropoda</taxon>
        <taxon>Hexapoda</taxon>
        <taxon>Insecta</taxon>
        <taxon>Pterygota</taxon>
        <taxon>Neoptera</taxon>
        <taxon>Endopterygota</taxon>
        <taxon>Lepidoptera</taxon>
        <taxon>Glossata</taxon>
        <taxon>Ditrysia</taxon>
        <taxon>Papilionoidea</taxon>
        <taxon>Papilionidae</taxon>
        <taxon>Papilioninae</taxon>
        <taxon>Iphiclides</taxon>
    </lineage>
</organism>
<dbReference type="Proteomes" id="UP000837857">
    <property type="component" value="Chromosome 13"/>
</dbReference>
<feature type="non-terminal residue" evidence="2">
    <location>
        <position position="1"/>
    </location>
</feature>
<dbReference type="InterPro" id="IPR036728">
    <property type="entry name" value="PBP_GOBP_sf"/>
</dbReference>
<protein>
    <submittedName>
        <fullName evidence="2">Uncharacterized protein</fullName>
    </submittedName>
</protein>
<evidence type="ECO:0000313" key="2">
    <source>
        <dbReference type="EMBL" id="CAH2041495.1"/>
    </source>
</evidence>
<evidence type="ECO:0000313" key="3">
    <source>
        <dbReference type="Proteomes" id="UP000837857"/>
    </source>
</evidence>
<dbReference type="EMBL" id="OW152825">
    <property type="protein sequence ID" value="CAH2041495.1"/>
    <property type="molecule type" value="Genomic_DNA"/>
</dbReference>